<proteinExistence type="predicted"/>
<dbReference type="Proteomes" id="UP000186922">
    <property type="component" value="Unassembled WGS sequence"/>
</dbReference>
<organism evidence="1 2">
    <name type="scientific">Ramazzottius varieornatus</name>
    <name type="common">Water bear</name>
    <name type="synonym">Tardigrade</name>
    <dbReference type="NCBI Taxonomy" id="947166"/>
    <lineage>
        <taxon>Eukaryota</taxon>
        <taxon>Metazoa</taxon>
        <taxon>Ecdysozoa</taxon>
        <taxon>Tardigrada</taxon>
        <taxon>Eutardigrada</taxon>
        <taxon>Parachela</taxon>
        <taxon>Hypsibioidea</taxon>
        <taxon>Ramazzottiidae</taxon>
        <taxon>Ramazzottius</taxon>
    </lineage>
</organism>
<keyword evidence="2" id="KW-1185">Reference proteome</keyword>
<dbReference type="EMBL" id="BDGG01000017">
    <property type="protein sequence ID" value="GAV08265.1"/>
    <property type="molecule type" value="Genomic_DNA"/>
</dbReference>
<comment type="caution">
    <text evidence="1">The sequence shown here is derived from an EMBL/GenBank/DDBJ whole genome shotgun (WGS) entry which is preliminary data.</text>
</comment>
<gene>
    <name evidence="1" type="primary">RvY_17983</name>
    <name evidence="1" type="synonym">RvY_17983.2</name>
    <name evidence="1" type="ORF">RvY_17983-2</name>
</gene>
<sequence>MIKLNSLPCDRTTSIWMQTLPVNPTTSWPSWVKRNNASMYVELFGQWIRKTLAHHAISSHPTTPKGTPSTVLLWSTAHDVALKRLVMYRDHVHPGILLVQQFVCQLLTAIGVFGERTNVQEAHAQP</sequence>
<dbReference type="OrthoDB" id="630188at2759"/>
<evidence type="ECO:0000313" key="2">
    <source>
        <dbReference type="Proteomes" id="UP000186922"/>
    </source>
</evidence>
<dbReference type="AlphaFoldDB" id="A0A1D1W444"/>
<accession>A0A1D1W444</accession>
<evidence type="ECO:0000313" key="1">
    <source>
        <dbReference type="EMBL" id="GAV08265.1"/>
    </source>
</evidence>
<protein>
    <submittedName>
        <fullName evidence="1">Uncharacterized protein</fullName>
    </submittedName>
</protein>
<name>A0A1D1W444_RAMVA</name>
<reference evidence="1 2" key="1">
    <citation type="journal article" date="2016" name="Nat. Commun.">
        <title>Extremotolerant tardigrade genome and improved radiotolerance of human cultured cells by tardigrade-unique protein.</title>
        <authorList>
            <person name="Hashimoto T."/>
            <person name="Horikawa D.D."/>
            <person name="Saito Y."/>
            <person name="Kuwahara H."/>
            <person name="Kozuka-Hata H."/>
            <person name="Shin-I T."/>
            <person name="Minakuchi Y."/>
            <person name="Ohishi K."/>
            <person name="Motoyama A."/>
            <person name="Aizu T."/>
            <person name="Enomoto A."/>
            <person name="Kondo K."/>
            <person name="Tanaka S."/>
            <person name="Hara Y."/>
            <person name="Koshikawa S."/>
            <person name="Sagara H."/>
            <person name="Miura T."/>
            <person name="Yokobori S."/>
            <person name="Miyagawa K."/>
            <person name="Suzuki Y."/>
            <person name="Kubo T."/>
            <person name="Oyama M."/>
            <person name="Kohara Y."/>
            <person name="Fujiyama A."/>
            <person name="Arakawa K."/>
            <person name="Katayama T."/>
            <person name="Toyoda A."/>
            <person name="Kunieda T."/>
        </authorList>
    </citation>
    <scope>NUCLEOTIDE SEQUENCE [LARGE SCALE GENOMIC DNA]</scope>
    <source>
        <strain evidence="1 2">YOKOZUNA-1</strain>
    </source>
</reference>